<feature type="region of interest" description="Disordered" evidence="1">
    <location>
        <begin position="28"/>
        <end position="66"/>
    </location>
</feature>
<evidence type="ECO:0000313" key="3">
    <source>
        <dbReference type="Proteomes" id="UP000324222"/>
    </source>
</evidence>
<dbReference type="AlphaFoldDB" id="A0A5B7IKL5"/>
<keyword evidence="3" id="KW-1185">Reference proteome</keyword>
<protein>
    <submittedName>
        <fullName evidence="2">Uncharacterized protein</fullName>
    </submittedName>
</protein>
<proteinExistence type="predicted"/>
<reference evidence="2 3" key="1">
    <citation type="submission" date="2019-05" db="EMBL/GenBank/DDBJ databases">
        <title>Another draft genome of Portunus trituberculatus and its Hox gene families provides insights of decapod evolution.</title>
        <authorList>
            <person name="Jeong J.-H."/>
            <person name="Song I."/>
            <person name="Kim S."/>
            <person name="Choi T."/>
            <person name="Kim D."/>
            <person name="Ryu S."/>
            <person name="Kim W."/>
        </authorList>
    </citation>
    <scope>NUCLEOTIDE SEQUENCE [LARGE SCALE GENOMIC DNA]</scope>
    <source>
        <tissue evidence="2">Muscle</tissue>
    </source>
</reference>
<feature type="compositionally biased region" description="Low complexity" evidence="1">
    <location>
        <begin position="40"/>
        <end position="53"/>
    </location>
</feature>
<evidence type="ECO:0000313" key="2">
    <source>
        <dbReference type="EMBL" id="MPC82469.1"/>
    </source>
</evidence>
<dbReference type="Proteomes" id="UP000324222">
    <property type="component" value="Unassembled WGS sequence"/>
</dbReference>
<gene>
    <name evidence="2" type="ORF">E2C01_077138</name>
</gene>
<organism evidence="2 3">
    <name type="scientific">Portunus trituberculatus</name>
    <name type="common">Swimming crab</name>
    <name type="synonym">Neptunus trituberculatus</name>
    <dbReference type="NCBI Taxonomy" id="210409"/>
    <lineage>
        <taxon>Eukaryota</taxon>
        <taxon>Metazoa</taxon>
        <taxon>Ecdysozoa</taxon>
        <taxon>Arthropoda</taxon>
        <taxon>Crustacea</taxon>
        <taxon>Multicrustacea</taxon>
        <taxon>Malacostraca</taxon>
        <taxon>Eumalacostraca</taxon>
        <taxon>Eucarida</taxon>
        <taxon>Decapoda</taxon>
        <taxon>Pleocyemata</taxon>
        <taxon>Brachyura</taxon>
        <taxon>Eubrachyura</taxon>
        <taxon>Portunoidea</taxon>
        <taxon>Portunidae</taxon>
        <taxon>Portuninae</taxon>
        <taxon>Portunus</taxon>
    </lineage>
</organism>
<accession>A0A5B7IKL5</accession>
<name>A0A5B7IKL5_PORTR</name>
<dbReference type="EMBL" id="VSRR010059847">
    <property type="protein sequence ID" value="MPC82469.1"/>
    <property type="molecule type" value="Genomic_DNA"/>
</dbReference>
<comment type="caution">
    <text evidence="2">The sequence shown here is derived from an EMBL/GenBank/DDBJ whole genome shotgun (WGS) entry which is preliminary data.</text>
</comment>
<sequence>MGVFALAQEVSVGDAVTLTTLAEHTTHRTYNSDHHGHHNSLSSTTQAASQSPLNVQQQKVKFPGAARESSISFARLRETPGRDLSGFRLMAKQRGILWESSGLAVRGGAMGGTGRIRNECRDEE</sequence>
<evidence type="ECO:0000256" key="1">
    <source>
        <dbReference type="SAM" id="MobiDB-lite"/>
    </source>
</evidence>